<evidence type="ECO:0000256" key="4">
    <source>
        <dbReference type="ARBA" id="ARBA00022679"/>
    </source>
</evidence>
<dbReference type="Pfam" id="PF03734">
    <property type="entry name" value="YkuD"/>
    <property type="match status" value="1"/>
</dbReference>
<reference evidence="11 12" key="1">
    <citation type="submission" date="2021-06" db="EMBL/GenBank/DDBJ databases">
        <title>Nitratireductor porphyridii sp. nov., isolated from a small marine red alga, Porphyridium purpureum in South Korea.</title>
        <authorList>
            <person name="Kim K.H."/>
            <person name="Kristyanto S."/>
            <person name="Jeon C.O."/>
        </authorList>
    </citation>
    <scope>NUCLEOTIDE SEQUENCE [LARGE SCALE GENOMIC DNA]</scope>
    <source>
        <strain evidence="11 12">R6</strain>
    </source>
</reference>
<name>A0ABS7RDH3_9HYPH</name>
<keyword evidence="12" id="KW-1185">Reference proteome</keyword>
<keyword evidence="5" id="KW-0378">Hydrolase</keyword>
<keyword evidence="4" id="KW-0808">Transferase</keyword>
<dbReference type="EMBL" id="JAHSQO010000008">
    <property type="protein sequence ID" value="MBY8918976.1"/>
    <property type="molecule type" value="Genomic_DNA"/>
</dbReference>
<dbReference type="PROSITE" id="PS52029">
    <property type="entry name" value="LD_TPASE"/>
    <property type="match status" value="1"/>
</dbReference>
<feature type="active site" description="Proton donor/acceptor" evidence="9">
    <location>
        <position position="137"/>
    </location>
</feature>
<dbReference type="CDD" id="cd16913">
    <property type="entry name" value="YkuD_like"/>
    <property type="match status" value="1"/>
</dbReference>
<dbReference type="PANTHER" id="PTHR30582">
    <property type="entry name" value="L,D-TRANSPEPTIDASE"/>
    <property type="match status" value="1"/>
</dbReference>
<comment type="pathway">
    <text evidence="1 9">Cell wall biogenesis; peptidoglycan biosynthesis.</text>
</comment>
<evidence type="ECO:0000256" key="2">
    <source>
        <dbReference type="ARBA" id="ARBA00005992"/>
    </source>
</evidence>
<dbReference type="Gene3D" id="2.40.440.10">
    <property type="entry name" value="L,D-transpeptidase catalytic domain-like"/>
    <property type="match status" value="1"/>
</dbReference>
<feature type="active site" description="Nucleophile" evidence="9">
    <location>
        <position position="153"/>
    </location>
</feature>
<feature type="domain" description="L,D-TPase catalytic" evidence="10">
    <location>
        <begin position="38"/>
        <end position="177"/>
    </location>
</feature>
<dbReference type="Proteomes" id="UP000777661">
    <property type="component" value="Unassembled WGS sequence"/>
</dbReference>
<proteinExistence type="inferred from homology"/>
<evidence type="ECO:0000259" key="10">
    <source>
        <dbReference type="PROSITE" id="PS52029"/>
    </source>
</evidence>
<evidence type="ECO:0000256" key="1">
    <source>
        <dbReference type="ARBA" id="ARBA00004752"/>
    </source>
</evidence>
<evidence type="ECO:0000313" key="11">
    <source>
        <dbReference type="EMBL" id="MBY8918976.1"/>
    </source>
</evidence>
<comment type="similarity">
    <text evidence="2">Belongs to the YkuD family.</text>
</comment>
<keyword evidence="6 9" id="KW-0133">Cell shape</keyword>
<comment type="caution">
    <text evidence="11">The sequence shown here is derived from an EMBL/GenBank/DDBJ whole genome shotgun (WGS) entry which is preliminary data.</text>
</comment>
<dbReference type="PANTHER" id="PTHR30582:SF24">
    <property type="entry name" value="L,D-TRANSPEPTIDASE ERFK_SRFK-RELATED"/>
    <property type="match status" value="1"/>
</dbReference>
<keyword evidence="8 9" id="KW-0961">Cell wall biogenesis/degradation</keyword>
<evidence type="ECO:0000256" key="8">
    <source>
        <dbReference type="ARBA" id="ARBA00023316"/>
    </source>
</evidence>
<keyword evidence="3" id="KW-0328">Glycosyltransferase</keyword>
<accession>A0ABS7RDH3</accession>
<protein>
    <submittedName>
        <fullName evidence="11">L,D-transpeptidase</fullName>
    </submittedName>
</protein>
<evidence type="ECO:0000313" key="12">
    <source>
        <dbReference type="Proteomes" id="UP000777661"/>
    </source>
</evidence>
<gene>
    <name evidence="11" type="ORF">KVG22_20430</name>
</gene>
<evidence type="ECO:0000256" key="6">
    <source>
        <dbReference type="ARBA" id="ARBA00022960"/>
    </source>
</evidence>
<organism evidence="11 12">
    <name type="scientific">Nitratireductor rhodophyticola</name>
    <dbReference type="NCBI Taxonomy" id="2854036"/>
    <lineage>
        <taxon>Bacteria</taxon>
        <taxon>Pseudomonadati</taxon>
        <taxon>Pseudomonadota</taxon>
        <taxon>Alphaproteobacteria</taxon>
        <taxon>Hyphomicrobiales</taxon>
        <taxon>Phyllobacteriaceae</taxon>
        <taxon>Nitratireductor</taxon>
    </lineage>
</organism>
<sequence>MYRAMPEEKFPIPAVDLSKVDPKFYRRLVDDPTGETPGTIVVDTRSFFLYLVRPGGKALRYGVGLGRAGFEWSGHGVIAWKQKWPKWTPPDEMIERQPELEKYSVRNGGMPPGLDNPLGSRALYIFQNGKDTLYRLHGTPEYWTIGKAVSSGCVRLLNQDVIDLYERVPANTPIVVRNGTGVHA</sequence>
<dbReference type="InterPro" id="IPR038063">
    <property type="entry name" value="Transpep_catalytic_dom"/>
</dbReference>
<dbReference type="InterPro" id="IPR050979">
    <property type="entry name" value="LD-transpeptidase"/>
</dbReference>
<dbReference type="SUPFAM" id="SSF141523">
    <property type="entry name" value="L,D-transpeptidase catalytic domain-like"/>
    <property type="match status" value="1"/>
</dbReference>
<keyword evidence="7 9" id="KW-0573">Peptidoglycan synthesis</keyword>
<evidence type="ECO:0000256" key="9">
    <source>
        <dbReference type="PROSITE-ProRule" id="PRU01373"/>
    </source>
</evidence>
<evidence type="ECO:0000256" key="3">
    <source>
        <dbReference type="ARBA" id="ARBA00022676"/>
    </source>
</evidence>
<evidence type="ECO:0000256" key="7">
    <source>
        <dbReference type="ARBA" id="ARBA00022984"/>
    </source>
</evidence>
<dbReference type="InterPro" id="IPR005490">
    <property type="entry name" value="LD_TPept_cat_dom"/>
</dbReference>
<evidence type="ECO:0000256" key="5">
    <source>
        <dbReference type="ARBA" id="ARBA00022801"/>
    </source>
</evidence>